<feature type="region of interest" description="Disordered" evidence="3">
    <location>
        <begin position="531"/>
        <end position="663"/>
    </location>
</feature>
<sequence>MLNKAWRDVKTPKQLDLWLEEPGVRLTAFYPRDRTLIPSCTLPTLVSNEGCEETVDGAVYSVTLRKAPFQHLATLKSSKCHKEDAGPAKPCQTECARLRAIRAGSLERLVENLLLAFHDNDSTYVNIFLATYRSFASPKQVLNLLIDRYTSLQRRLTESGTQTEISSNSDESRELQSSLANILGAWLEQYSEDLYEPPEHVRLRKLLPFLHQMLPNTALEGRARILLSAFCSRIHPPKPDSNPTFLPADCPPSDGTQKDLHLFPSDVIAAQLTYMDAELFKRVVPYHCLGSVWSRRGRKDYQDAATTVRATVSQFNSVANCIITSILASTPRHPTARAQLVEKWIDVAQECRFLKSFSSLKAVLSALQSNAIYRLKKTWSFVSKDSICLYEELSQIFSGENNHFLSRELLMKEATSKFATLGSNSKCTHKRLQTQKDMGVMQGTVPYLGTFLTDLTMLDTALPDTVEGGLINFEKRRREFELMAQIKLLQSACNNYSLQPNPTFLSWFYGHPRLREEKSYAISCELEPPAEVTASPKTTRRKGGHHAKSRTLSSLEAGAAARRPALSGETPESIDSLSVLSSGSSESETELSLGLESPDLQGKSQFQSVSSSSLQSLDTSGVSSGSSTMSNGVSDLAHPTERSSDAALPCSSATNSTSNTSCVHPPVTLALPEPKIHRRSLSGVSCYSTLSLPIYNQQVDGVCIVRISLERGNGNLYKSILLTSQDKTPAVVRKAMIKHNLEEEKLEKFQLVQLLSDDKEFVIPDNANVFYAMNTAANYNFVLRWKGLQRSDKKTGYLHSTLPRMRAKGLLSEKLAKITL</sequence>
<dbReference type="InterPro" id="IPR008937">
    <property type="entry name" value="Ras-like_GEF"/>
</dbReference>
<evidence type="ECO:0000256" key="3">
    <source>
        <dbReference type="SAM" id="MobiDB-lite"/>
    </source>
</evidence>
<dbReference type="InterPro" id="IPR029071">
    <property type="entry name" value="Ubiquitin-like_domsf"/>
</dbReference>
<dbReference type="AlphaFoldDB" id="A0A8C4Q333"/>
<dbReference type="Gene3D" id="3.10.20.90">
    <property type="entry name" value="Phosphatidylinositol 3-kinase Catalytic Subunit, Chain A, domain 1"/>
    <property type="match status" value="1"/>
</dbReference>
<reference evidence="7" key="1">
    <citation type="submission" date="2025-08" db="UniProtKB">
        <authorList>
            <consortium name="Ensembl"/>
        </authorList>
    </citation>
    <scope>IDENTIFICATION</scope>
</reference>
<name>A0A8C4Q333_EPTBU</name>
<dbReference type="InterPro" id="IPR000159">
    <property type="entry name" value="RA_dom"/>
</dbReference>
<dbReference type="SUPFAM" id="SSF54236">
    <property type="entry name" value="Ubiquitin-like"/>
    <property type="match status" value="1"/>
</dbReference>
<dbReference type="PROSITE" id="PS50212">
    <property type="entry name" value="RASGEF_NTER"/>
    <property type="match status" value="1"/>
</dbReference>
<dbReference type="Proteomes" id="UP000694388">
    <property type="component" value="Unplaced"/>
</dbReference>
<dbReference type="Pfam" id="PF00617">
    <property type="entry name" value="RasGEF"/>
    <property type="match status" value="1"/>
</dbReference>
<dbReference type="GO" id="GO:0007265">
    <property type="term" value="P:Ras protein signal transduction"/>
    <property type="evidence" value="ECO:0007669"/>
    <property type="project" value="TreeGrafter"/>
</dbReference>
<evidence type="ECO:0000259" key="4">
    <source>
        <dbReference type="PROSITE" id="PS50009"/>
    </source>
</evidence>
<evidence type="ECO:0000259" key="6">
    <source>
        <dbReference type="PROSITE" id="PS50212"/>
    </source>
</evidence>
<dbReference type="SMART" id="SM00314">
    <property type="entry name" value="RA"/>
    <property type="match status" value="1"/>
</dbReference>
<dbReference type="Pfam" id="PF00788">
    <property type="entry name" value="RA"/>
    <property type="match status" value="1"/>
</dbReference>
<evidence type="ECO:0000313" key="8">
    <source>
        <dbReference type="Proteomes" id="UP000694388"/>
    </source>
</evidence>
<dbReference type="PROSITE" id="PS50200">
    <property type="entry name" value="RA"/>
    <property type="match status" value="1"/>
</dbReference>
<dbReference type="Gene3D" id="1.10.840.10">
    <property type="entry name" value="Ras guanine-nucleotide exchange factors catalytic domain"/>
    <property type="match status" value="1"/>
</dbReference>
<feature type="domain" description="Ras-associating" evidence="5">
    <location>
        <begin position="701"/>
        <end position="788"/>
    </location>
</feature>
<dbReference type="Pfam" id="PF00618">
    <property type="entry name" value="RasGEF_N"/>
    <property type="match status" value="1"/>
</dbReference>
<proteinExistence type="predicted"/>
<evidence type="ECO:0000313" key="7">
    <source>
        <dbReference type="Ensembl" id="ENSEBUP00000009235.1"/>
    </source>
</evidence>
<feature type="compositionally biased region" description="Low complexity" evidence="3">
    <location>
        <begin position="651"/>
        <end position="661"/>
    </location>
</feature>
<keyword evidence="8" id="KW-1185">Reference proteome</keyword>
<evidence type="ECO:0000259" key="5">
    <source>
        <dbReference type="PROSITE" id="PS50200"/>
    </source>
</evidence>
<dbReference type="PROSITE" id="PS50009">
    <property type="entry name" value="RASGEF_CAT"/>
    <property type="match status" value="1"/>
</dbReference>
<dbReference type="InterPro" id="IPR036964">
    <property type="entry name" value="RASGEF_cat_dom_sf"/>
</dbReference>
<dbReference type="Gene3D" id="1.20.870.10">
    <property type="entry name" value="Son of sevenless (SoS) protein Chain: S domain 1"/>
    <property type="match status" value="1"/>
</dbReference>
<evidence type="ECO:0000256" key="2">
    <source>
        <dbReference type="PROSITE-ProRule" id="PRU00168"/>
    </source>
</evidence>
<feature type="compositionally biased region" description="Low complexity" evidence="3">
    <location>
        <begin position="573"/>
        <end position="635"/>
    </location>
</feature>
<dbReference type="InterPro" id="IPR000651">
    <property type="entry name" value="Ras-like_Gua-exchang_fac_N"/>
</dbReference>
<dbReference type="SMART" id="SM00147">
    <property type="entry name" value="RasGEF"/>
    <property type="match status" value="1"/>
</dbReference>
<accession>A0A8C4Q333</accession>
<organism evidence="7 8">
    <name type="scientific">Eptatretus burgeri</name>
    <name type="common">Inshore hagfish</name>
    <dbReference type="NCBI Taxonomy" id="7764"/>
    <lineage>
        <taxon>Eukaryota</taxon>
        <taxon>Metazoa</taxon>
        <taxon>Chordata</taxon>
        <taxon>Craniata</taxon>
        <taxon>Vertebrata</taxon>
        <taxon>Cyclostomata</taxon>
        <taxon>Myxini</taxon>
        <taxon>Myxiniformes</taxon>
        <taxon>Myxinidae</taxon>
        <taxon>Eptatretinae</taxon>
        <taxon>Eptatretus</taxon>
    </lineage>
</organism>
<evidence type="ECO:0000256" key="1">
    <source>
        <dbReference type="ARBA" id="ARBA00022658"/>
    </source>
</evidence>
<dbReference type="InterPro" id="IPR019804">
    <property type="entry name" value="Ras_G-nucl-exch_fac_CS"/>
</dbReference>
<dbReference type="GO" id="GO:0005886">
    <property type="term" value="C:plasma membrane"/>
    <property type="evidence" value="ECO:0007669"/>
    <property type="project" value="TreeGrafter"/>
</dbReference>
<feature type="compositionally biased region" description="Basic residues" evidence="3">
    <location>
        <begin position="538"/>
        <end position="549"/>
    </location>
</feature>
<dbReference type="Ensembl" id="ENSEBUT00000009757.1">
    <property type="protein sequence ID" value="ENSEBUP00000009235.1"/>
    <property type="gene ID" value="ENSEBUG00000005936.1"/>
</dbReference>
<dbReference type="GeneTree" id="ENSGT00940000156012"/>
<dbReference type="SUPFAM" id="SSF48366">
    <property type="entry name" value="Ras GEF"/>
    <property type="match status" value="1"/>
</dbReference>
<dbReference type="PANTHER" id="PTHR23113">
    <property type="entry name" value="GUANINE NUCLEOTIDE EXCHANGE FACTOR"/>
    <property type="match status" value="1"/>
</dbReference>
<dbReference type="PANTHER" id="PTHR23113:SF312">
    <property type="entry name" value="RAL GUANINE NUCLEOTIDE DISSOCIATION STIMULATOR-LIKE, ISOFORM E"/>
    <property type="match status" value="1"/>
</dbReference>
<feature type="domain" description="Ras-GEF" evidence="4">
    <location>
        <begin position="264"/>
        <end position="529"/>
    </location>
</feature>
<dbReference type="CDD" id="cd06224">
    <property type="entry name" value="REM"/>
    <property type="match status" value="1"/>
</dbReference>
<dbReference type="InterPro" id="IPR001895">
    <property type="entry name" value="RASGEF_cat_dom"/>
</dbReference>
<dbReference type="FunFam" id="3.10.20.90:FF:000042">
    <property type="entry name" value="Ral guanine nucleotide dissociation stimulator isoform 1"/>
    <property type="match status" value="1"/>
</dbReference>
<feature type="domain" description="N-terminal Ras-GEF" evidence="6">
    <location>
        <begin position="97"/>
        <end position="231"/>
    </location>
</feature>
<dbReference type="SMART" id="SM00229">
    <property type="entry name" value="RasGEFN"/>
    <property type="match status" value="1"/>
</dbReference>
<dbReference type="InterPro" id="IPR023578">
    <property type="entry name" value="Ras_GEF_dom_sf"/>
</dbReference>
<keyword evidence="1 2" id="KW-0344">Guanine-nucleotide releasing factor</keyword>
<dbReference type="GO" id="GO:0005085">
    <property type="term" value="F:guanyl-nucleotide exchange factor activity"/>
    <property type="evidence" value="ECO:0007669"/>
    <property type="project" value="UniProtKB-KW"/>
</dbReference>
<reference evidence="7" key="2">
    <citation type="submission" date="2025-09" db="UniProtKB">
        <authorList>
            <consortium name="Ensembl"/>
        </authorList>
    </citation>
    <scope>IDENTIFICATION</scope>
</reference>
<dbReference type="PROSITE" id="PS00720">
    <property type="entry name" value="RASGEF"/>
    <property type="match status" value="1"/>
</dbReference>
<protein>
    <submittedName>
        <fullName evidence="7">Ral guanine nucleotide dissociation stimulator-like 1</fullName>
    </submittedName>
</protein>
<dbReference type="CDD" id="cd00155">
    <property type="entry name" value="RasGEF"/>
    <property type="match status" value="1"/>
</dbReference>
<dbReference type="FunFam" id="1.10.840.10:FF:000005">
    <property type="entry name" value="Ral guanine nucleotide dissociation stimulator isoform 1"/>
    <property type="match status" value="1"/>
</dbReference>